<evidence type="ECO:0000313" key="3">
    <source>
        <dbReference type="EMBL" id="QKX56657.1"/>
    </source>
</evidence>
<evidence type="ECO:0000313" key="4">
    <source>
        <dbReference type="Proteomes" id="UP000509510"/>
    </source>
</evidence>
<feature type="compositionally biased region" description="Polar residues" evidence="1">
    <location>
        <begin position="1"/>
        <end position="10"/>
    </location>
</feature>
<feature type="region of interest" description="Disordered" evidence="1">
    <location>
        <begin position="1"/>
        <end position="55"/>
    </location>
</feature>
<proteinExistence type="predicted"/>
<sequence>MGNQEQSQPLLSDDDHHKMPFTPYHDDSSGSETVGSTTVYTPSTSEVETLPEYHDVTPAYTPPSMGDYKGGDVAGIPVEQEEDEEIDEPVRRRGCCGRFRKAKKGDKKRRPLRRRLFALVKIVFLVSLVSFFIGKKCIRDKKVKDFTWVDCPQVEYDPQNREIIRETGSRAIWGRYPLYDLLSLKTTSGSIAVTVEPQPADPEHPDEPARLVLETGTGSVAVSFSHPHLDAVFEQDATIEFDDQPFVPDEGDIKAFKRSCKKQKKQHNKKKHLGHTVDKTAAAAIQYRPYEIVIKTHSGSVSGKLIFSSSAHVETYTGTISATLIPVVSSGYPANNATLVTRTHSGSQNIALVNPLRVAPSDIFSSPDDSVVVHATSSHISDSGHINAVYPHSWAGTVEAAAHTGSICLDGPGLEVSKDGQGHASGVKYAEENPESPEWWGSRGDMDVSLEARGAGSITFFVKHPPHARD</sequence>
<dbReference type="Proteomes" id="UP000509510">
    <property type="component" value="Chromosome II"/>
</dbReference>
<feature type="compositionally biased region" description="Basic and acidic residues" evidence="1">
    <location>
        <begin position="13"/>
        <end position="28"/>
    </location>
</feature>
<evidence type="ECO:0000256" key="1">
    <source>
        <dbReference type="SAM" id="MobiDB-lite"/>
    </source>
</evidence>
<gene>
    <name evidence="3" type="ORF">TRUGW13939_03763</name>
</gene>
<evidence type="ECO:0008006" key="5">
    <source>
        <dbReference type="Google" id="ProtNLM"/>
    </source>
</evidence>
<organism evidence="3 4">
    <name type="scientific">Talaromyces rugulosus</name>
    <name type="common">Penicillium rugulosum</name>
    <dbReference type="NCBI Taxonomy" id="121627"/>
    <lineage>
        <taxon>Eukaryota</taxon>
        <taxon>Fungi</taxon>
        <taxon>Dikarya</taxon>
        <taxon>Ascomycota</taxon>
        <taxon>Pezizomycotina</taxon>
        <taxon>Eurotiomycetes</taxon>
        <taxon>Eurotiomycetidae</taxon>
        <taxon>Eurotiales</taxon>
        <taxon>Trichocomaceae</taxon>
        <taxon>Talaromyces</taxon>
        <taxon>Talaromyces sect. Islandici</taxon>
    </lineage>
</organism>
<dbReference type="KEGG" id="trg:TRUGW13939_03763"/>
<name>A0A7H8QRP3_TALRU</name>
<reference evidence="4" key="1">
    <citation type="submission" date="2020-06" db="EMBL/GenBank/DDBJ databases">
        <title>A chromosome-scale genome assembly of Talaromyces rugulosus W13939.</title>
        <authorList>
            <person name="Wang B."/>
            <person name="Guo L."/>
            <person name="Ye K."/>
            <person name="Wang L."/>
        </authorList>
    </citation>
    <scope>NUCLEOTIDE SEQUENCE [LARGE SCALE GENOMIC DNA]</scope>
    <source>
        <strain evidence="4">W13939</strain>
    </source>
</reference>
<accession>A0A7H8QRP3</accession>
<evidence type="ECO:0000256" key="2">
    <source>
        <dbReference type="SAM" id="Phobius"/>
    </source>
</evidence>
<keyword evidence="4" id="KW-1185">Reference proteome</keyword>
<keyword evidence="2" id="KW-0472">Membrane</keyword>
<dbReference type="GeneID" id="55991266"/>
<feature type="region of interest" description="Disordered" evidence="1">
    <location>
        <begin position="419"/>
        <end position="441"/>
    </location>
</feature>
<keyword evidence="2" id="KW-1133">Transmembrane helix</keyword>
<dbReference type="OrthoDB" id="3539644at2759"/>
<feature type="transmembrane region" description="Helical" evidence="2">
    <location>
        <begin position="116"/>
        <end position="134"/>
    </location>
</feature>
<dbReference type="AlphaFoldDB" id="A0A7H8QRP3"/>
<keyword evidence="2" id="KW-0812">Transmembrane</keyword>
<dbReference type="RefSeq" id="XP_035342835.1">
    <property type="nucleotide sequence ID" value="XM_035486942.1"/>
</dbReference>
<feature type="compositionally biased region" description="Low complexity" evidence="1">
    <location>
        <begin position="30"/>
        <end position="41"/>
    </location>
</feature>
<protein>
    <recommendedName>
        <fullName evidence="5">Adhesin domain-containing protein</fullName>
    </recommendedName>
</protein>
<dbReference type="EMBL" id="CP055899">
    <property type="protein sequence ID" value="QKX56657.1"/>
    <property type="molecule type" value="Genomic_DNA"/>
</dbReference>